<evidence type="ECO:0000259" key="9">
    <source>
        <dbReference type="PROSITE" id="PS51873"/>
    </source>
</evidence>
<dbReference type="Gene3D" id="3.40.50.410">
    <property type="entry name" value="von Willebrand factor, type A domain"/>
    <property type="match status" value="1"/>
</dbReference>
<dbReference type="SUPFAM" id="SSF53300">
    <property type="entry name" value="vWA-like"/>
    <property type="match status" value="1"/>
</dbReference>
<dbReference type="Pfam" id="PF26200">
    <property type="entry name" value="Rcat_RNF216"/>
    <property type="match status" value="1"/>
</dbReference>
<reference evidence="10 11" key="1">
    <citation type="submission" date="2024-01" db="EMBL/GenBank/DDBJ databases">
        <title>Complete genome of Cladobotryum mycophilum ATHUM6906.</title>
        <authorList>
            <person name="Christinaki A.C."/>
            <person name="Myridakis A.I."/>
            <person name="Kouvelis V.N."/>
        </authorList>
    </citation>
    <scope>NUCLEOTIDE SEQUENCE [LARGE SCALE GENOMIC DNA]</scope>
    <source>
        <strain evidence="10 11">ATHUM6906</strain>
    </source>
</reference>
<evidence type="ECO:0000256" key="2">
    <source>
        <dbReference type="ARBA" id="ARBA00022723"/>
    </source>
</evidence>
<evidence type="ECO:0000256" key="7">
    <source>
        <dbReference type="PROSITE-ProRule" id="PRU00175"/>
    </source>
</evidence>
<dbReference type="InterPro" id="IPR001841">
    <property type="entry name" value="Znf_RING"/>
</dbReference>
<keyword evidence="2" id="KW-0479">Metal-binding</keyword>
<organism evidence="10 11">
    <name type="scientific">Cladobotryum mycophilum</name>
    <dbReference type="NCBI Taxonomy" id="491253"/>
    <lineage>
        <taxon>Eukaryota</taxon>
        <taxon>Fungi</taxon>
        <taxon>Dikarya</taxon>
        <taxon>Ascomycota</taxon>
        <taxon>Pezizomycotina</taxon>
        <taxon>Sordariomycetes</taxon>
        <taxon>Hypocreomycetidae</taxon>
        <taxon>Hypocreales</taxon>
        <taxon>Hypocreaceae</taxon>
        <taxon>Cladobotryum</taxon>
    </lineage>
</organism>
<proteinExistence type="predicted"/>
<evidence type="ECO:0000259" key="8">
    <source>
        <dbReference type="PROSITE" id="PS50089"/>
    </source>
</evidence>
<evidence type="ECO:0000256" key="5">
    <source>
        <dbReference type="ARBA" id="ARBA00022786"/>
    </source>
</evidence>
<evidence type="ECO:0000313" key="10">
    <source>
        <dbReference type="EMBL" id="KAK5996603.1"/>
    </source>
</evidence>
<evidence type="ECO:0000256" key="4">
    <source>
        <dbReference type="ARBA" id="ARBA00022771"/>
    </source>
</evidence>
<evidence type="ECO:0000313" key="11">
    <source>
        <dbReference type="Proteomes" id="UP001338125"/>
    </source>
</evidence>
<dbReference type="PROSITE" id="PS50089">
    <property type="entry name" value="ZF_RING_2"/>
    <property type="match status" value="1"/>
</dbReference>
<dbReference type="EMBL" id="JAVFKD010000002">
    <property type="protein sequence ID" value="KAK5996603.1"/>
    <property type="molecule type" value="Genomic_DNA"/>
</dbReference>
<gene>
    <name evidence="10" type="ORF">PT974_01940</name>
</gene>
<dbReference type="SUPFAM" id="SSF57850">
    <property type="entry name" value="RING/U-box"/>
    <property type="match status" value="2"/>
</dbReference>
<keyword evidence="5" id="KW-0833">Ubl conjugation pathway</keyword>
<sequence>MTDSGDRANGPYDLLLLVDGTYSMKVFVEALNKSLQEVISISALTACFERIGVLAYRDYCAGELTEWSGWCSPSGKVQGPDIVSQDEVLKMARGIVPDHGGDWPEAVKTGLAQAYSEMRSDATTIILLYTDAPPHFKETDGPNFYKEKTALSKNTKYGKTDSLFVDWTSAAKTLRSGPKKGVVFSMVQKFGTNTFSPYLYLSTITGGNLFLIEEMVADKISQLTLGVLLTWMRLGKTMTDTKTSQGFIVRYKSIDKLETFTKEDDTNFTEFIIKGHSTKTLAATTLRRNTTTEEITLGGMSGVVKARGPKVGSFAEKYANDEEYKKLAAEQLRRIIETSVSAVSVNPIFGSLWRAVCNDRTNPARDELIQLFGLSVDRISDADEKARMKTWLAESYNYVDEINDLIKSVASEERFPLLFLDPTADFGTANDGGDDDNSADNRRLQDFTRAELLEIGRSCDYKILRRLGKVLTRLTFVQDKESLPEHIRKMGSGKGGVACVPLALTKETYKRQFWKILLHAVLPGTKLGARPAALLAALALRMGIAPLRDAADQELMHFRDNWNTIEIPETWNLGCFNLLLDADDNYEKRVADGATARQTPDSRILNERDRDVFRSLVDYKMLELNLETTLQAKIGWSPDKDKVPLGPVVICKKCELPRSVTIMASGGVCGLCEVETTTCPCLVCRKAEDHEERLKKNVSADHNETSTAYWVECGQTACRAQYVVYNPDALNVRPKCYFCRHAEKGRTGQAPAVECSKCLNRIIWPYEHRPEDLDFSKYECSACLAGKSTVIEEETSARKLSNENGWEWLLKNEDKTIKEPFNGRTVFYTASHCTLENLPTKVEVLPAVDSEFSIRGKLVRNSEDLRGALLKWVKSRRTESATCSLCFSNFRKSDIRQACGRSGCNQLICNGCRKDWYGINAPGRIINVAALRCPFCRRQPAPKVVSSFGITRLGDLRSAVEESGSWIYAWCVDCGFARQYVERVCAAGAPEELTGWRCEPCTPAKKSNNPTTIPMCPGCGVATEKTSGCDHITCPCGTHWCYACGEATDPGEIYTHISREHGGLEWDDDGDDDDYY</sequence>
<comment type="caution">
    <text evidence="10">The sequence shown here is derived from an EMBL/GenBank/DDBJ whole genome shotgun (WGS) entry which is preliminary data.</text>
</comment>
<feature type="domain" description="RING-type" evidence="8">
    <location>
        <begin position="883"/>
        <end position="937"/>
    </location>
</feature>
<evidence type="ECO:0000256" key="6">
    <source>
        <dbReference type="ARBA" id="ARBA00022833"/>
    </source>
</evidence>
<dbReference type="PROSITE" id="PS51873">
    <property type="entry name" value="TRIAD"/>
    <property type="match status" value="1"/>
</dbReference>
<keyword evidence="11" id="KW-1185">Reference proteome</keyword>
<dbReference type="CDD" id="cd22584">
    <property type="entry name" value="Rcat_RBR_unk"/>
    <property type="match status" value="1"/>
</dbReference>
<name>A0ABR0SWU2_9HYPO</name>
<keyword evidence="4 7" id="KW-0863">Zinc-finger</keyword>
<keyword evidence="6" id="KW-0862">Zinc</keyword>
<dbReference type="Gene3D" id="1.20.120.1750">
    <property type="match status" value="1"/>
</dbReference>
<keyword evidence="3" id="KW-0677">Repeat</keyword>
<evidence type="ECO:0000256" key="3">
    <source>
        <dbReference type="ARBA" id="ARBA00022737"/>
    </source>
</evidence>
<dbReference type="Proteomes" id="UP001338125">
    <property type="component" value="Unassembled WGS sequence"/>
</dbReference>
<protein>
    <submittedName>
        <fullName evidence="10">Ariadne-like RING finger-like protein</fullName>
    </submittedName>
</protein>
<evidence type="ECO:0000256" key="1">
    <source>
        <dbReference type="ARBA" id="ARBA00022679"/>
    </source>
</evidence>
<keyword evidence="1" id="KW-0808">Transferase</keyword>
<dbReference type="CDD" id="cd00198">
    <property type="entry name" value="vWFA"/>
    <property type="match status" value="1"/>
</dbReference>
<dbReference type="InterPro" id="IPR036465">
    <property type="entry name" value="vWFA_dom_sf"/>
</dbReference>
<accession>A0ABR0SWU2</accession>
<feature type="domain" description="RING-type" evidence="9">
    <location>
        <begin position="879"/>
        <end position="1067"/>
    </location>
</feature>
<dbReference type="InterPro" id="IPR044066">
    <property type="entry name" value="TRIAD_supradom"/>
</dbReference>